<dbReference type="FunFam" id="3.30.565.10:FF:000006">
    <property type="entry name" value="Sensor histidine kinase WalK"/>
    <property type="match status" value="1"/>
</dbReference>
<dbReference type="InterPro" id="IPR036097">
    <property type="entry name" value="HisK_dim/P_sf"/>
</dbReference>
<dbReference type="InterPro" id="IPR013783">
    <property type="entry name" value="Ig-like_fold"/>
</dbReference>
<dbReference type="SMART" id="SM00388">
    <property type="entry name" value="HisKA"/>
    <property type="match status" value="1"/>
</dbReference>
<dbReference type="Gene3D" id="2.130.10.10">
    <property type="entry name" value="YVTN repeat-like/Quinoprotein amine dehydrogenase"/>
    <property type="match status" value="1"/>
</dbReference>
<dbReference type="PANTHER" id="PTHR43547">
    <property type="entry name" value="TWO-COMPONENT HISTIDINE KINASE"/>
    <property type="match status" value="1"/>
</dbReference>
<dbReference type="InterPro" id="IPR018060">
    <property type="entry name" value="HTH_AraC"/>
</dbReference>
<feature type="coiled-coil region" evidence="7">
    <location>
        <begin position="430"/>
        <end position="457"/>
    </location>
</feature>
<protein>
    <recommendedName>
        <fullName evidence="2">histidine kinase</fullName>
        <ecNumber evidence="2">2.7.13.3</ecNumber>
    </recommendedName>
</protein>
<keyword evidence="5" id="KW-0418">Kinase</keyword>
<evidence type="ECO:0000259" key="10">
    <source>
        <dbReference type="PROSITE" id="PS50110"/>
    </source>
</evidence>
<dbReference type="Gene3D" id="3.40.50.2300">
    <property type="match status" value="1"/>
</dbReference>
<evidence type="ECO:0000256" key="3">
    <source>
        <dbReference type="ARBA" id="ARBA00022553"/>
    </source>
</evidence>
<evidence type="ECO:0000256" key="6">
    <source>
        <dbReference type="PROSITE-ProRule" id="PRU00169"/>
    </source>
</evidence>
<dbReference type="SUPFAM" id="SSF63829">
    <property type="entry name" value="Calcium-dependent phosphotriesterase"/>
    <property type="match status" value="1"/>
</dbReference>
<reference evidence="11 12" key="1">
    <citation type="journal article" date="2015" name="Microbes Environ.">
        <title>Distribution and evolution of nitrogen fixation genes in the phylum bacteroidetes.</title>
        <authorList>
            <person name="Inoue J."/>
            <person name="Oshima K."/>
            <person name="Suda W."/>
            <person name="Sakamoto M."/>
            <person name="Iino T."/>
            <person name="Noda S."/>
            <person name="Hongoh Y."/>
            <person name="Hattori M."/>
            <person name="Ohkuma M."/>
        </authorList>
    </citation>
    <scope>NUCLEOTIDE SEQUENCE [LARGE SCALE GENOMIC DNA]</scope>
    <source>
        <strain evidence="11">JCM 15548</strain>
    </source>
</reference>
<dbReference type="Gene3D" id="2.60.40.10">
    <property type="entry name" value="Immunoglobulins"/>
    <property type="match status" value="1"/>
</dbReference>
<feature type="domain" description="Histidine kinase" evidence="9">
    <location>
        <begin position="456"/>
        <end position="674"/>
    </location>
</feature>
<feature type="domain" description="Response regulatory" evidence="10">
    <location>
        <begin position="698"/>
        <end position="813"/>
    </location>
</feature>
<keyword evidence="12" id="KW-1185">Reference proteome</keyword>
<dbReference type="EMBL" id="BAZW01000068">
    <property type="protein sequence ID" value="GAO31905.1"/>
    <property type="molecule type" value="Genomic_DNA"/>
</dbReference>
<dbReference type="InterPro" id="IPR005467">
    <property type="entry name" value="His_kinase_dom"/>
</dbReference>
<dbReference type="SUPFAM" id="SSF47384">
    <property type="entry name" value="Homodimeric domain of signal transducing histidine kinase"/>
    <property type="match status" value="1"/>
</dbReference>
<keyword evidence="3 6" id="KW-0597">Phosphoprotein</keyword>
<dbReference type="InterPro" id="IPR003661">
    <property type="entry name" value="HisK_dim/P_dom"/>
</dbReference>
<dbReference type="Pfam" id="PF00512">
    <property type="entry name" value="HisKA"/>
    <property type="match status" value="1"/>
</dbReference>
<evidence type="ECO:0000313" key="11">
    <source>
        <dbReference type="EMBL" id="GAO31905.1"/>
    </source>
</evidence>
<gene>
    <name evidence="11" type="ORF">JCM15548_14318</name>
</gene>
<keyword evidence="7" id="KW-0175">Coiled coil</keyword>
<comment type="caution">
    <text evidence="11">The sequence shown here is derived from an EMBL/GenBank/DDBJ whole genome shotgun (WGS) entry which is preliminary data.</text>
</comment>
<dbReference type="PROSITE" id="PS50109">
    <property type="entry name" value="HIS_KIN"/>
    <property type="match status" value="1"/>
</dbReference>
<dbReference type="EC" id="2.7.13.3" evidence="2"/>
<dbReference type="PROSITE" id="PS50110">
    <property type="entry name" value="RESPONSE_REGULATORY"/>
    <property type="match status" value="1"/>
</dbReference>
<dbReference type="SUPFAM" id="SSF55874">
    <property type="entry name" value="ATPase domain of HSP90 chaperone/DNA topoisomerase II/histidine kinase"/>
    <property type="match status" value="1"/>
</dbReference>
<dbReference type="PRINTS" id="PR00344">
    <property type="entry name" value="BCTRLSENSOR"/>
</dbReference>
<evidence type="ECO:0000259" key="8">
    <source>
        <dbReference type="PROSITE" id="PS01124"/>
    </source>
</evidence>
<keyword evidence="4" id="KW-0808">Transferase</keyword>
<dbReference type="GO" id="GO:0043565">
    <property type="term" value="F:sequence-specific DNA binding"/>
    <property type="evidence" value="ECO:0007669"/>
    <property type="project" value="InterPro"/>
</dbReference>
<dbReference type="Gene3D" id="1.10.287.130">
    <property type="match status" value="1"/>
</dbReference>
<evidence type="ECO:0000259" key="9">
    <source>
        <dbReference type="PROSITE" id="PS50109"/>
    </source>
</evidence>
<feature type="modified residue" description="4-aspartylphosphate" evidence="6">
    <location>
        <position position="746"/>
    </location>
</feature>
<dbReference type="STRING" id="1236989.JCM15548_14318"/>
<dbReference type="GO" id="GO:0000155">
    <property type="term" value="F:phosphorelay sensor kinase activity"/>
    <property type="evidence" value="ECO:0007669"/>
    <property type="project" value="InterPro"/>
</dbReference>
<name>A0A0E9M408_9BACT</name>
<dbReference type="InterPro" id="IPR011123">
    <property type="entry name" value="Y_Y_Y"/>
</dbReference>
<accession>A0A0E9M408</accession>
<dbReference type="InterPro" id="IPR011006">
    <property type="entry name" value="CheY-like_superfamily"/>
</dbReference>
<organism evidence="11 12">
    <name type="scientific">Geofilum rubicundum JCM 15548</name>
    <dbReference type="NCBI Taxonomy" id="1236989"/>
    <lineage>
        <taxon>Bacteria</taxon>
        <taxon>Pseudomonadati</taxon>
        <taxon>Bacteroidota</taxon>
        <taxon>Bacteroidia</taxon>
        <taxon>Marinilabiliales</taxon>
        <taxon>Marinilabiliaceae</taxon>
        <taxon>Geofilum</taxon>
    </lineage>
</organism>
<dbReference type="CDD" id="cd00082">
    <property type="entry name" value="HisKA"/>
    <property type="match status" value="1"/>
</dbReference>
<dbReference type="InterPro" id="IPR036890">
    <property type="entry name" value="HATPase_C_sf"/>
</dbReference>
<evidence type="ECO:0000256" key="7">
    <source>
        <dbReference type="SAM" id="Coils"/>
    </source>
</evidence>
<dbReference type="PROSITE" id="PS01124">
    <property type="entry name" value="HTH_ARAC_FAMILY_2"/>
    <property type="match status" value="1"/>
</dbReference>
<dbReference type="Pfam" id="PF07494">
    <property type="entry name" value="Reg_prop"/>
    <property type="match status" value="3"/>
</dbReference>
<evidence type="ECO:0000313" key="12">
    <source>
        <dbReference type="Proteomes" id="UP000032900"/>
    </source>
</evidence>
<dbReference type="PANTHER" id="PTHR43547:SF2">
    <property type="entry name" value="HYBRID SIGNAL TRANSDUCTION HISTIDINE KINASE C"/>
    <property type="match status" value="1"/>
</dbReference>
<dbReference type="SUPFAM" id="SSF52172">
    <property type="entry name" value="CheY-like"/>
    <property type="match status" value="1"/>
</dbReference>
<evidence type="ECO:0000256" key="2">
    <source>
        <dbReference type="ARBA" id="ARBA00012438"/>
    </source>
</evidence>
<feature type="domain" description="HTH araC/xylS-type" evidence="8">
    <location>
        <begin position="847"/>
        <end position="884"/>
    </location>
</feature>
<dbReference type="Pfam" id="PF02518">
    <property type="entry name" value="HATPase_c"/>
    <property type="match status" value="1"/>
</dbReference>
<dbReference type="CDD" id="cd17574">
    <property type="entry name" value="REC_OmpR"/>
    <property type="match status" value="1"/>
</dbReference>
<dbReference type="Pfam" id="PF00072">
    <property type="entry name" value="Response_reg"/>
    <property type="match status" value="1"/>
</dbReference>
<dbReference type="Gene3D" id="3.30.565.10">
    <property type="entry name" value="Histidine kinase-like ATPase, C-terminal domain"/>
    <property type="match status" value="1"/>
</dbReference>
<sequence>MGTDGGGINVNKKGINAEFYSAKTGDVSSNSFLASLKDANDDLWFGSQQGIDIYRHHEKRFVHYAPMAQNAIITSLFEDENRNIWIGSNEGIEIYNLASHQKTHLNTNNSALPTNEIRAISEDINGNIWIGTLNKGVALYQPSSKEMLYLSKDTILCEGRINQIFRDSKNQMWVATNDGLFLFPTSQLDNFRIYDSKNGLASNLISSVQEDDEGNIWVSTHDGISCLLVNDNRFHNYDHTDGALFGTYMTNSTAKSSDGTIYFGSINGVCFFNPKDKEIKKEIPPVVFNEFMIHGKSMQGENNEVNLPVQRGEMELNHDQNIFSVGFNVMDKSLQGNIEYAYRMEGLSQSWINIGDMNVVTFRDIPYRNYDLQVKARYKNDPWKDSYTTLSIKVHPPLWQSWWAKTLYFLSFSLIIFFMIRSYKRRLKLRNALVLEKERAQKQLEMKEERLVFYSNITHELKTPLTLMLGPLEDLQNKADLQKEHQKKISLIHKSTIRLLSLISQILEFRKTETHNKKLYVVKEDLADKIREVVMKYRELNRNKHLSIEVKIETPQTVIYFDPEVITMVLDNLISNSLKFTQKGHITVTLHSVRANNLDHTEIEVSDSGCGISEEDLPHIFERYYNPRKKKNTPGFGIGLAFVKNLVELHEGKISVESKPNKGAIFRVRLMTQNAYPDANHIVNAVPDKTVHIKNKPIVLIVEDDHDMRGYIADALKGGYEVMIAGDGKTGLEAARESIPDLIISDIMMPIMDGIEFCQQIKNDLATSHIPVILLTAKDDIQDKTEGYSSGANSYITKPFNEALLRSRISNLLEERKKIAALFSSGKTIKRSQMQESLNQIDNEFLEKFTRLIESNLKNDKINTPEIAQELSMSYSSLYRKIKA</sequence>
<dbReference type="GO" id="GO:0003700">
    <property type="term" value="F:DNA-binding transcription factor activity"/>
    <property type="evidence" value="ECO:0007669"/>
    <property type="project" value="InterPro"/>
</dbReference>
<dbReference type="InterPro" id="IPR001789">
    <property type="entry name" value="Sig_transdc_resp-reg_receiver"/>
</dbReference>
<proteinExistence type="predicted"/>
<dbReference type="SMART" id="SM00387">
    <property type="entry name" value="HATPase_c"/>
    <property type="match status" value="1"/>
</dbReference>
<dbReference type="InterPro" id="IPR015943">
    <property type="entry name" value="WD40/YVTN_repeat-like_dom_sf"/>
</dbReference>
<dbReference type="InterPro" id="IPR003594">
    <property type="entry name" value="HATPase_dom"/>
</dbReference>
<dbReference type="InterPro" id="IPR011110">
    <property type="entry name" value="Reg_prop"/>
</dbReference>
<dbReference type="InterPro" id="IPR004358">
    <property type="entry name" value="Sig_transdc_His_kin-like_C"/>
</dbReference>
<comment type="catalytic activity">
    <reaction evidence="1">
        <text>ATP + protein L-histidine = ADP + protein N-phospho-L-histidine.</text>
        <dbReference type="EC" id="2.7.13.3"/>
    </reaction>
</comment>
<dbReference type="Proteomes" id="UP000032900">
    <property type="component" value="Unassembled WGS sequence"/>
</dbReference>
<dbReference type="Pfam" id="PF07495">
    <property type="entry name" value="Y_Y_Y"/>
    <property type="match status" value="1"/>
</dbReference>
<keyword evidence="11" id="KW-0238">DNA-binding</keyword>
<dbReference type="AlphaFoldDB" id="A0A0E9M408"/>
<evidence type="ECO:0000256" key="4">
    <source>
        <dbReference type="ARBA" id="ARBA00022679"/>
    </source>
</evidence>
<evidence type="ECO:0000256" key="1">
    <source>
        <dbReference type="ARBA" id="ARBA00000085"/>
    </source>
</evidence>
<evidence type="ECO:0000256" key="5">
    <source>
        <dbReference type="ARBA" id="ARBA00022777"/>
    </source>
</evidence>
<dbReference type="SMART" id="SM00448">
    <property type="entry name" value="REC"/>
    <property type="match status" value="1"/>
</dbReference>